<evidence type="ECO:0000256" key="1">
    <source>
        <dbReference type="SAM" id="MobiDB-lite"/>
    </source>
</evidence>
<evidence type="ECO:0000256" key="2">
    <source>
        <dbReference type="SAM" id="Phobius"/>
    </source>
</evidence>
<proteinExistence type="predicted"/>
<name>P71210_ECOLX</name>
<reference evidence="3" key="1">
    <citation type="submission" date="1996-09" db="EMBL/GenBank/DDBJ databases">
        <title>An enteropathogenic Escherichia coli plasmid locus associated with sustained elevation in HeLa cell intracellular free calcium concentration.</title>
        <authorList>
            <person name="Scaletsky I.C.A."/>
            <person name="Silver R.B."/>
            <person name="Mennitt P.A."/>
            <person name="Giraldi R."/>
            <person name="Knights R."/>
            <person name="Gunzburg S.T."/>
            <person name="Riley L.W."/>
        </authorList>
    </citation>
    <scope>NUCLEOTIDE SEQUENCE</scope>
    <source>
        <strain evidence="3">O111:NM</strain>
        <plasmid evidence="3">EAF</plasmid>
    </source>
</reference>
<feature type="transmembrane region" description="Helical" evidence="2">
    <location>
        <begin position="12"/>
        <end position="35"/>
    </location>
</feature>
<keyword evidence="2" id="KW-0472">Membrane</keyword>
<feature type="transmembrane region" description="Helical" evidence="2">
    <location>
        <begin position="123"/>
        <end position="145"/>
    </location>
</feature>
<keyword evidence="2" id="KW-1133">Transmembrane helix</keyword>
<geneLocation type="plasmid" evidence="3">
    <name>EAF</name>
</geneLocation>
<gene>
    <name evidence="3" type="primary">csi</name>
</gene>
<accession>P71210</accession>
<protein>
    <submittedName>
        <fullName evidence="3">Csi protein</fullName>
    </submittedName>
</protein>
<feature type="transmembrane region" description="Helical" evidence="2">
    <location>
        <begin position="41"/>
        <end position="61"/>
    </location>
</feature>
<feature type="compositionally biased region" description="Basic and acidic residues" evidence="1">
    <location>
        <begin position="225"/>
        <end position="236"/>
    </location>
</feature>
<feature type="region of interest" description="Disordered" evidence="1">
    <location>
        <begin position="215"/>
        <end position="236"/>
    </location>
</feature>
<organism evidence="3">
    <name type="scientific">Escherichia coli</name>
    <dbReference type="NCBI Taxonomy" id="562"/>
    <lineage>
        <taxon>Bacteria</taxon>
        <taxon>Pseudomonadati</taxon>
        <taxon>Pseudomonadota</taxon>
        <taxon>Gammaproteobacteria</taxon>
        <taxon>Enterobacterales</taxon>
        <taxon>Enterobacteriaceae</taxon>
        <taxon>Escherichia</taxon>
    </lineage>
</organism>
<dbReference type="EMBL" id="Y08258">
    <property type="protein sequence ID" value="CAA69586.1"/>
    <property type="molecule type" value="Genomic_DNA"/>
</dbReference>
<evidence type="ECO:0000313" key="3">
    <source>
        <dbReference type="EMBL" id="CAA69586.1"/>
    </source>
</evidence>
<feature type="transmembrane region" description="Helical" evidence="2">
    <location>
        <begin position="165"/>
        <end position="187"/>
    </location>
</feature>
<dbReference type="AlphaFoldDB" id="P71210"/>
<keyword evidence="2" id="KW-0812">Transmembrane</keyword>
<keyword evidence="3" id="KW-0614">Plasmid</keyword>
<dbReference type="RefSeq" id="WP_000007774.1">
    <property type="nucleotide sequence ID" value="NZ_BDPW01000037.1"/>
</dbReference>
<sequence>MSFFSYFRLRTAQQGLCASYSVPVAIFLTTAFSPFGTWSVSWFFVYLMTLMALTWGGLAIYTRETDRVRQLADSRMIAVRNSKCVIVARMKHHEKARMVWEVLHDDDVIRRQLQTWWRGISRYLVLSFRYLPATVLMTALIVSWLEPDTGVKIVEQFRECPAESVVRWVAGGLACMYMVTGLAWVICDILMNRLPVNCFREAFLAKVEAYRQHDDDTSFSGTDAAAEHAERREGGK</sequence>